<proteinExistence type="evidence at protein level"/>
<dbReference type="PDB" id="2Y9X">
    <property type="method" value="X-ray"/>
    <property type="resolution" value="2.78 A"/>
    <property type="chains" value="E/F/G/H=1-150"/>
</dbReference>
<dbReference type="PDB" id="5EHA">
    <property type="method" value="X-ray"/>
    <property type="resolution" value="1.35 A"/>
    <property type="chains" value="A=4-150"/>
</dbReference>
<dbReference type="PDB" id="2Y9W">
    <property type="method" value="X-ray"/>
    <property type="resolution" value="2.30 A"/>
    <property type="chains" value="C/D=1-150"/>
</dbReference>
<accession>G1K3P4</accession>
<organism evidence="2">
    <name type="scientific">Agaricus bisporus</name>
    <name type="common">White button mushroom</name>
    <dbReference type="NCBI Taxonomy" id="5341"/>
    <lineage>
        <taxon>Eukaryota</taxon>
        <taxon>Fungi</taxon>
        <taxon>Dikarya</taxon>
        <taxon>Basidiomycota</taxon>
        <taxon>Agaricomycotina</taxon>
        <taxon>Agaricomycetes</taxon>
        <taxon>Agaricomycetidae</taxon>
        <taxon>Agaricales</taxon>
        <taxon>Agaricineae</taxon>
        <taxon>Agaricaceae</taxon>
        <taxon>Agaricus</taxon>
    </lineage>
</organism>
<reference evidence="3 4" key="1">
    <citation type="journal article" date="2011" name="Biochemistry">
        <title>Crystal structure of Agaricus bisporus mushroom tyrosinase: identity of the tetramer subunits and interaction with tropolone.</title>
        <authorList>
            <person name="Ismaya W.T."/>
            <person name="Rozeboom H.J."/>
            <person name="Weijn A."/>
            <person name="Mes J.J."/>
            <person name="Fusetti F."/>
            <person name="Wichers H.J."/>
            <person name="Dijkstra B.W."/>
        </authorList>
    </citation>
    <scope>X-RAY CRYSTALLOGRAPHY (2.30 ANGSTROMS)</scope>
</reference>
<evidence type="ECO:0007829" key="7">
    <source>
        <dbReference type="PDB" id="9UDZ"/>
    </source>
</evidence>
<dbReference type="PDB" id="9UDY">
    <property type="method" value="X-ray"/>
    <property type="resolution" value="1.51 A"/>
    <property type="chains" value="A=1-150"/>
</dbReference>
<reference evidence="5" key="2">
    <citation type="journal article" date="2016" name="Acta Crystallogr. F Struct. Biol. Commun.">
        <title>Crystal structure of recombinant tyrosinase-binding protein MtaL at 1.35 A resolution.</title>
        <authorList>
            <person name="Lai X."/>
            <person name="Soler-Lopez M."/>
            <person name="Ismaya W.T."/>
            <person name="Wichers H.J."/>
            <person name="Dijkstra B.W."/>
        </authorList>
    </citation>
    <scope>X-RAY CRYSTALLOGRAPHY (1.35 ANGSTROMS) OF 4-150</scope>
</reference>
<evidence type="ECO:0000313" key="2">
    <source>
        <dbReference type="PDB" id="2Y9X"/>
    </source>
</evidence>
<evidence type="ECO:0007829" key="4">
    <source>
        <dbReference type="PDB" id="2Y9X"/>
    </source>
</evidence>
<dbReference type="Gene3D" id="2.80.10.50">
    <property type="match status" value="1"/>
</dbReference>
<sequence>MAQARKIPLDLPGTRILNGANWANNSATENLATNSGTLIIFDQSTPGQDADRWLIHNYLDGYKIFNMGSNNWASVSRGNTVLGVSEFDGQTCKWSIEYSGNGEEFWIRVPREGGGGAVWTIKPASSQGPTTVFLDLLKETDPNQRIKFAV</sequence>
<evidence type="ECO:0007829" key="6">
    <source>
        <dbReference type="PDB" id="9UDY"/>
    </source>
</evidence>
<reference evidence="6 7" key="3">
    <citation type="journal article" date="2025" name="Acta Crystallogr. F Struct. Biol. Commun.">
        <title>Crystal structure of a recombinant Agaricus bisporus mushroom mannose-binding protein with a longer C-terminal region.</title>
        <authorList>
            <person name="Yoshida H."/>
            <person name="Nakakita S.I."/>
            <person name="Rachmawati H."/>
            <person name="Tjandrawinata R.R."/>
            <person name="Ismaya W.T."/>
        </authorList>
    </citation>
    <scope>X-RAY CRYSTALLOGRAPHY (1.51 ANGSTROMS)</scope>
</reference>
<keyword evidence="3 4" id="KW-0002">3D-structure</keyword>
<dbReference type="PDB" id="9UDZ">
    <property type="method" value="X-ray"/>
    <property type="resolution" value="2.34 A"/>
    <property type="chains" value="A/B=1-150"/>
</dbReference>
<evidence type="ECO:0007829" key="3">
    <source>
        <dbReference type="PDB" id="2Y9W"/>
    </source>
</evidence>
<name>G1K3P4_AGABI</name>
<dbReference type="PDBsum" id="2Y9X"/>
<evidence type="ECO:0000313" key="1">
    <source>
        <dbReference type="PDB" id="2Y9W"/>
    </source>
</evidence>
<dbReference type="PDBsum" id="2Y9W"/>
<evidence type="ECO:0007829" key="5">
    <source>
        <dbReference type="PDB" id="5EHA"/>
    </source>
</evidence>
<dbReference type="CDD" id="cd23714">
    <property type="entry name" value="beta-trefoil_Ricin_MtaL"/>
    <property type="match status" value="1"/>
</dbReference>
<dbReference type="PDBsum" id="5EHA"/>
<protein>
    <submittedName>
        <fullName evidence="1 2">Lectin-like fold protein</fullName>
    </submittedName>
</protein>
<dbReference type="AlphaFoldDB" id="G1K3P4"/>
<dbReference type="SMR" id="G1K3P4"/>